<evidence type="ECO:0000259" key="5">
    <source>
        <dbReference type="PROSITE" id="PS50943"/>
    </source>
</evidence>
<proteinExistence type="predicted"/>
<gene>
    <name evidence="6" type="ORF">B4V02_13385</name>
</gene>
<dbReference type="Pfam" id="PF06803">
    <property type="entry name" value="DUF1232"/>
    <property type="match status" value="1"/>
</dbReference>
<dbReference type="InterPro" id="IPR010982">
    <property type="entry name" value="Lambda_DNA-bd_dom_sf"/>
</dbReference>
<dbReference type="Proteomes" id="UP000214666">
    <property type="component" value="Chromosome"/>
</dbReference>
<evidence type="ECO:0000313" key="7">
    <source>
        <dbReference type="Proteomes" id="UP000214666"/>
    </source>
</evidence>
<name>A0A222WN97_9BACL</name>
<dbReference type="SUPFAM" id="SSF47413">
    <property type="entry name" value="lambda repressor-like DNA-binding domains"/>
    <property type="match status" value="1"/>
</dbReference>
<dbReference type="GO" id="GO:0003677">
    <property type="term" value="F:DNA binding"/>
    <property type="evidence" value="ECO:0007669"/>
    <property type="project" value="UniProtKB-KW"/>
</dbReference>
<dbReference type="CDD" id="cd00093">
    <property type="entry name" value="HTH_XRE"/>
    <property type="match status" value="1"/>
</dbReference>
<dbReference type="InterPro" id="IPR001387">
    <property type="entry name" value="Cro/C1-type_HTH"/>
</dbReference>
<dbReference type="AlphaFoldDB" id="A0A222WN97"/>
<keyword evidence="2" id="KW-0812">Transmembrane</keyword>
<dbReference type="GO" id="GO:0012505">
    <property type="term" value="C:endomembrane system"/>
    <property type="evidence" value="ECO:0007669"/>
    <property type="project" value="UniProtKB-SubCell"/>
</dbReference>
<dbReference type="PROSITE" id="PS50943">
    <property type="entry name" value="HTH_CROC1"/>
    <property type="match status" value="1"/>
</dbReference>
<keyword evidence="3" id="KW-1133">Transmembrane helix</keyword>
<dbReference type="EMBL" id="CP020028">
    <property type="protein sequence ID" value="ASR47596.1"/>
    <property type="molecule type" value="Genomic_DNA"/>
</dbReference>
<keyword evidence="4" id="KW-0472">Membrane</keyword>
<reference evidence="6 7" key="1">
    <citation type="submission" date="2017-03" db="EMBL/GenBank/DDBJ databases">
        <title>Complete genome sequence of Paenibacillus Kribbensis producing bioflocculants.</title>
        <authorList>
            <person name="Lee H.-G."/>
            <person name="Oh H.-M."/>
        </authorList>
    </citation>
    <scope>NUCLEOTIDE SEQUENCE [LARGE SCALE GENOMIC DNA]</scope>
    <source>
        <strain evidence="6 7">AM49</strain>
    </source>
</reference>
<dbReference type="SMART" id="SM00530">
    <property type="entry name" value="HTH_XRE"/>
    <property type="match status" value="1"/>
</dbReference>
<protein>
    <submittedName>
        <fullName evidence="6">DNA-binding protein</fullName>
    </submittedName>
</protein>
<keyword evidence="7" id="KW-1185">Reference proteome</keyword>
<dbReference type="STRING" id="172713.GCA_001705305_04856"/>
<keyword evidence="6" id="KW-0238">DNA-binding</keyword>
<dbReference type="KEGG" id="pkb:B4V02_13385"/>
<sequence>MSDEKRNAILGETLLSLLKERSLSMRKLSAATGIDTATISRIVNGKQRAKPEHLEAFALHLDVPSAPLFQAAGYGAPASSIHQNQPNDIYSSINSIKEILQASNLMDHQFTAELVQKELSKYEPYVLTEEGARIIHNDFHGKVKSVNGAGPFIEELKRMYQLYSSENITPEERSILGSGLLYFVSATDIIPDYVFPLGYLDDAIAVQIVLDRLEDTRNNKPQP</sequence>
<dbReference type="InterPro" id="IPR010652">
    <property type="entry name" value="DUF1232"/>
</dbReference>
<evidence type="ECO:0000256" key="1">
    <source>
        <dbReference type="ARBA" id="ARBA00004127"/>
    </source>
</evidence>
<comment type="subcellular location">
    <subcellularLocation>
        <location evidence="1">Endomembrane system</location>
        <topology evidence="1">Multi-pass membrane protein</topology>
    </subcellularLocation>
</comment>
<evidence type="ECO:0000256" key="4">
    <source>
        <dbReference type="ARBA" id="ARBA00023136"/>
    </source>
</evidence>
<dbReference type="Gene3D" id="1.10.260.40">
    <property type="entry name" value="lambda repressor-like DNA-binding domains"/>
    <property type="match status" value="1"/>
</dbReference>
<dbReference type="RefSeq" id="WP_094155169.1">
    <property type="nucleotide sequence ID" value="NZ_CP020028.1"/>
</dbReference>
<dbReference type="Pfam" id="PF01381">
    <property type="entry name" value="HTH_3"/>
    <property type="match status" value="1"/>
</dbReference>
<dbReference type="OrthoDB" id="9793277at2"/>
<evidence type="ECO:0000256" key="2">
    <source>
        <dbReference type="ARBA" id="ARBA00022692"/>
    </source>
</evidence>
<accession>A0A222WN97</accession>
<feature type="domain" description="HTH cro/C1-type" evidence="5">
    <location>
        <begin position="14"/>
        <end position="68"/>
    </location>
</feature>
<evidence type="ECO:0000313" key="6">
    <source>
        <dbReference type="EMBL" id="ASR47596.1"/>
    </source>
</evidence>
<evidence type="ECO:0000256" key="3">
    <source>
        <dbReference type="ARBA" id="ARBA00022989"/>
    </source>
</evidence>
<organism evidence="6 7">
    <name type="scientific">Paenibacillus kribbensis</name>
    <dbReference type="NCBI Taxonomy" id="172713"/>
    <lineage>
        <taxon>Bacteria</taxon>
        <taxon>Bacillati</taxon>
        <taxon>Bacillota</taxon>
        <taxon>Bacilli</taxon>
        <taxon>Bacillales</taxon>
        <taxon>Paenibacillaceae</taxon>
        <taxon>Paenibacillus</taxon>
    </lineage>
</organism>